<dbReference type="Proteomes" id="UP000005113">
    <property type="component" value="Unassembled WGS sequence"/>
</dbReference>
<organism evidence="2 3">
    <name type="scientific">Saprospira grandis DSM 2844</name>
    <dbReference type="NCBI Taxonomy" id="694433"/>
    <lineage>
        <taxon>Bacteria</taxon>
        <taxon>Pseudomonadati</taxon>
        <taxon>Bacteroidota</taxon>
        <taxon>Saprospiria</taxon>
        <taxon>Saprospirales</taxon>
        <taxon>Saprospiraceae</taxon>
        <taxon>Saprospira</taxon>
    </lineage>
</organism>
<accession>J1I5X0</accession>
<dbReference type="RefSeq" id="WP_002659877.1">
    <property type="nucleotide sequence ID" value="NZ_JH719942.1"/>
</dbReference>
<sequence length="293" mass="32298">MKNLLFALSLLLSGQLFAQHPTPVDMLFNPTENIFQFSGAGGGNLYGLFKASGAASGVLALDANYNLKEKVANGRKKINTLALNFKVHPFINTLLEGRDSLDFRQLAFQDNDFRLQFGARYTMLSEKEKKGLLEGNSKRFAQAFIDVIVVPYQIEESVSNQTGFTSLSLNMGGKFGILRKIMGGTFGITANPQLDLLFILDQDMAFEEAFLKDPTAIQLANMQASARAFAAAGLKIEVPLNDFMLTFDIRRYYKLGEGAELEGLTDRTLFSVGGVAMGSIFSKKKKSKSNKRK</sequence>
<reference evidence="3" key="1">
    <citation type="journal article" date="2012" name="Stand. Genomic Sci.">
        <title>Permanent draft genome sequence of the gliding predator Saprospira grandis strain Sa g1 (= HR1).</title>
        <authorList>
            <person name="Mavromatis K."/>
            <person name="Chertkov O."/>
            <person name="Lapidus A."/>
            <person name="Nolan M."/>
            <person name="Lucas S."/>
            <person name="Tice H."/>
            <person name="Del Rio T.G."/>
            <person name="Cheng J.F."/>
            <person name="Han C."/>
            <person name="Tapia R."/>
            <person name="Bruce D."/>
            <person name="Goodwin L.A."/>
            <person name="Pitluck S."/>
            <person name="Huntemann M."/>
            <person name="Liolios K."/>
            <person name="Pagani I."/>
            <person name="Ivanova N."/>
            <person name="Mikhailova N."/>
            <person name="Pati A."/>
            <person name="Chen A."/>
            <person name="Palaniappan K."/>
            <person name="Land M."/>
            <person name="Brambilla E.M."/>
            <person name="Rohde M."/>
            <person name="Spring S."/>
            <person name="Goker M."/>
            <person name="Detter J.C."/>
            <person name="Bristow J."/>
            <person name="Eisen J.A."/>
            <person name="Markowitz V."/>
            <person name="Hugenholtz P."/>
            <person name="Kyrpides N.C."/>
            <person name="Klenk H.P."/>
            <person name="Woyke T."/>
        </authorList>
    </citation>
    <scope>NUCLEOTIDE SEQUENCE [LARGE SCALE GENOMIC DNA]</scope>
    <source>
        <strain evidence="3">DSM 2844</strain>
    </source>
</reference>
<name>J1I5X0_9BACT</name>
<dbReference type="OrthoDB" id="1490453at2"/>
<evidence type="ECO:0000313" key="2">
    <source>
        <dbReference type="EMBL" id="EJF54145.1"/>
    </source>
</evidence>
<keyword evidence="1" id="KW-0732">Signal</keyword>
<dbReference type="EMBL" id="JH719942">
    <property type="protein sequence ID" value="EJF54145.1"/>
    <property type="molecule type" value="Genomic_DNA"/>
</dbReference>
<protein>
    <recommendedName>
        <fullName evidence="4">Outer membrane protein beta-barrel domain-containing protein</fullName>
    </recommendedName>
</protein>
<proteinExistence type="predicted"/>
<evidence type="ECO:0008006" key="4">
    <source>
        <dbReference type="Google" id="ProtNLM"/>
    </source>
</evidence>
<evidence type="ECO:0000313" key="3">
    <source>
        <dbReference type="Proteomes" id="UP000005113"/>
    </source>
</evidence>
<feature type="signal peptide" evidence="1">
    <location>
        <begin position="1"/>
        <end position="18"/>
    </location>
</feature>
<dbReference type="HOGENOM" id="CLU_969403_0_0_10"/>
<feature type="chain" id="PRO_5003743991" description="Outer membrane protein beta-barrel domain-containing protein" evidence="1">
    <location>
        <begin position="19"/>
        <end position="293"/>
    </location>
</feature>
<gene>
    <name evidence="2" type="ORF">SapgrDRAFT_2486</name>
</gene>
<dbReference type="AlphaFoldDB" id="J1I5X0"/>
<evidence type="ECO:0000256" key="1">
    <source>
        <dbReference type="SAM" id="SignalP"/>
    </source>
</evidence>